<keyword evidence="4 6" id="KW-0012">Acyltransferase</keyword>
<evidence type="ECO:0000256" key="5">
    <source>
        <dbReference type="ARBA" id="ARBA00048462"/>
    </source>
</evidence>
<evidence type="ECO:0000313" key="9">
    <source>
        <dbReference type="EMBL" id="TDR16308.1"/>
    </source>
</evidence>
<dbReference type="SMART" id="SM00827">
    <property type="entry name" value="PKS_AT"/>
    <property type="match status" value="1"/>
</dbReference>
<dbReference type="InterPro" id="IPR050858">
    <property type="entry name" value="Mal-CoA-ACP_Trans/PKS_FabD"/>
</dbReference>
<evidence type="ECO:0000313" key="10">
    <source>
        <dbReference type="Proteomes" id="UP000295724"/>
    </source>
</evidence>
<evidence type="ECO:0000256" key="2">
    <source>
        <dbReference type="ARBA" id="ARBA00018953"/>
    </source>
</evidence>
<accession>A0A4R6XK15</accession>
<evidence type="ECO:0000259" key="8">
    <source>
        <dbReference type="SMART" id="SM00827"/>
    </source>
</evidence>
<dbReference type="Gene3D" id="3.30.70.250">
    <property type="entry name" value="Malonyl-CoA ACP transacylase, ACP-binding"/>
    <property type="match status" value="1"/>
</dbReference>
<keyword evidence="10" id="KW-1185">Reference proteome</keyword>
<keyword evidence="3 6" id="KW-0808">Transferase</keyword>
<dbReference type="SUPFAM" id="SSF55048">
    <property type="entry name" value="Probable ACP-binding domain of malonyl-CoA ACP transacylase"/>
    <property type="match status" value="1"/>
</dbReference>
<dbReference type="InterPro" id="IPR016036">
    <property type="entry name" value="Malonyl_transacylase_ACP-bd"/>
</dbReference>
<sequence length="310" mass="33294">MNKIAFVFPGQGSQSVGMLDGLTEYTEIIDCFTTANEVLDVDLLKMVNEGPVDELNQTQWTQPALLATSVGIFRAIRARKEFDISVLAGHSLGEYSALVCAGSLSLETALKLVHKRGLYMQQAVPSGQGSMAAVLGLEAALVEQACQQAQAEMSGSVSPANYNSPEQIVIAGSVAEVTRASELCVAAGAKKVMPLAVSVPSHCALMKSAADRLAVDLEAIELTQPELPILHNVDVKSHQDQAVIKQLLVQQLYSPVRWTQTMEAFQAIDIEMVVECGPGKVLSGLFKRFDRSLKTVPLLNAKGIESIIEE</sequence>
<dbReference type="Proteomes" id="UP000295724">
    <property type="component" value="Unassembled WGS sequence"/>
</dbReference>
<gene>
    <name evidence="9" type="ORF">C8D91_2835</name>
</gene>
<evidence type="ECO:0000256" key="4">
    <source>
        <dbReference type="ARBA" id="ARBA00023315"/>
    </source>
</evidence>
<reference evidence="9 10" key="1">
    <citation type="submission" date="2019-03" db="EMBL/GenBank/DDBJ databases">
        <title>Genomic Encyclopedia of Type Strains, Phase IV (KMG-IV): sequencing the most valuable type-strain genomes for metagenomic binning, comparative biology and taxonomic classification.</title>
        <authorList>
            <person name="Goeker M."/>
        </authorList>
    </citation>
    <scope>NUCLEOTIDE SEQUENCE [LARGE SCALE GENOMIC DNA]</scope>
    <source>
        <strain evidence="9 10">DSM 25488</strain>
    </source>
</reference>
<dbReference type="InterPro" id="IPR001227">
    <property type="entry name" value="Ac_transferase_dom_sf"/>
</dbReference>
<organism evidence="9 10">
    <name type="scientific">Marinicella litoralis</name>
    <dbReference type="NCBI Taxonomy" id="644220"/>
    <lineage>
        <taxon>Bacteria</taxon>
        <taxon>Pseudomonadati</taxon>
        <taxon>Pseudomonadota</taxon>
        <taxon>Gammaproteobacteria</taxon>
        <taxon>Lysobacterales</taxon>
        <taxon>Marinicellaceae</taxon>
        <taxon>Marinicella</taxon>
    </lineage>
</organism>
<dbReference type="GO" id="GO:0005829">
    <property type="term" value="C:cytosol"/>
    <property type="evidence" value="ECO:0007669"/>
    <property type="project" value="TreeGrafter"/>
</dbReference>
<name>A0A4R6XK15_9GAMM</name>
<evidence type="ECO:0000256" key="3">
    <source>
        <dbReference type="ARBA" id="ARBA00022679"/>
    </source>
</evidence>
<dbReference type="PANTHER" id="PTHR42681">
    <property type="entry name" value="MALONYL-COA-ACYL CARRIER PROTEIN TRANSACYLASE, MITOCHONDRIAL"/>
    <property type="match status" value="1"/>
</dbReference>
<proteinExistence type="inferred from homology"/>
<dbReference type="InterPro" id="IPR014043">
    <property type="entry name" value="Acyl_transferase_dom"/>
</dbReference>
<feature type="active site" evidence="7">
    <location>
        <position position="91"/>
    </location>
</feature>
<dbReference type="FunFam" id="3.30.70.250:FF:000001">
    <property type="entry name" value="Malonyl CoA-acyl carrier protein transacylase"/>
    <property type="match status" value="1"/>
</dbReference>
<comment type="caution">
    <text evidence="9">The sequence shown here is derived from an EMBL/GenBank/DDBJ whole genome shotgun (WGS) entry which is preliminary data.</text>
</comment>
<dbReference type="AlphaFoldDB" id="A0A4R6XK15"/>
<dbReference type="Gene3D" id="3.40.366.10">
    <property type="entry name" value="Malonyl-Coenzyme A Acyl Carrier Protein, domain 2"/>
    <property type="match status" value="1"/>
</dbReference>
<feature type="active site" evidence="7">
    <location>
        <position position="202"/>
    </location>
</feature>
<dbReference type="GO" id="GO:0006633">
    <property type="term" value="P:fatty acid biosynthetic process"/>
    <property type="evidence" value="ECO:0007669"/>
    <property type="project" value="TreeGrafter"/>
</dbReference>
<evidence type="ECO:0000256" key="6">
    <source>
        <dbReference type="PIRNR" id="PIRNR000446"/>
    </source>
</evidence>
<dbReference type="OrthoDB" id="9808564at2"/>
<dbReference type="PIRSF" id="PIRSF000446">
    <property type="entry name" value="Mct"/>
    <property type="match status" value="1"/>
</dbReference>
<dbReference type="RefSeq" id="WP_099020146.1">
    <property type="nucleotide sequence ID" value="NZ_NIHB01000006.1"/>
</dbReference>
<dbReference type="GO" id="GO:0004314">
    <property type="term" value="F:[acyl-carrier-protein] S-malonyltransferase activity"/>
    <property type="evidence" value="ECO:0007669"/>
    <property type="project" value="UniProtKB-EC"/>
</dbReference>
<dbReference type="InterPro" id="IPR016035">
    <property type="entry name" value="Acyl_Trfase/lysoPLipase"/>
</dbReference>
<evidence type="ECO:0000256" key="7">
    <source>
        <dbReference type="PIRSR" id="PIRSR000446-1"/>
    </source>
</evidence>
<dbReference type="EC" id="2.3.1.39" evidence="1 6"/>
<dbReference type="PANTHER" id="PTHR42681:SF1">
    <property type="entry name" value="MALONYL-COA-ACYL CARRIER PROTEIN TRANSACYLASE, MITOCHONDRIAL"/>
    <property type="match status" value="1"/>
</dbReference>
<dbReference type="EMBL" id="SNZB01000008">
    <property type="protein sequence ID" value="TDR16308.1"/>
    <property type="molecule type" value="Genomic_DNA"/>
</dbReference>
<dbReference type="SUPFAM" id="SSF52151">
    <property type="entry name" value="FabD/lysophospholipase-like"/>
    <property type="match status" value="1"/>
</dbReference>
<comment type="similarity">
    <text evidence="6">Belongs to the fabD family.</text>
</comment>
<feature type="domain" description="Malonyl-CoA:ACP transacylase (MAT)" evidence="8">
    <location>
        <begin position="7"/>
        <end position="303"/>
    </location>
</feature>
<dbReference type="Pfam" id="PF00698">
    <property type="entry name" value="Acyl_transf_1"/>
    <property type="match status" value="1"/>
</dbReference>
<comment type="catalytic activity">
    <reaction evidence="5 6">
        <text>holo-[ACP] + malonyl-CoA = malonyl-[ACP] + CoA</text>
        <dbReference type="Rhea" id="RHEA:41792"/>
        <dbReference type="Rhea" id="RHEA-COMP:9623"/>
        <dbReference type="Rhea" id="RHEA-COMP:9685"/>
        <dbReference type="ChEBI" id="CHEBI:57287"/>
        <dbReference type="ChEBI" id="CHEBI:57384"/>
        <dbReference type="ChEBI" id="CHEBI:64479"/>
        <dbReference type="ChEBI" id="CHEBI:78449"/>
        <dbReference type="EC" id="2.3.1.39"/>
    </reaction>
</comment>
<protein>
    <recommendedName>
        <fullName evidence="2 6">Malonyl CoA-acyl carrier protein transacylase</fullName>
        <ecNumber evidence="1 6">2.3.1.39</ecNumber>
    </recommendedName>
</protein>
<dbReference type="InterPro" id="IPR024925">
    <property type="entry name" value="Malonyl_CoA-ACP_transAc"/>
</dbReference>
<dbReference type="InterPro" id="IPR004410">
    <property type="entry name" value="Malonyl_CoA-ACP_transAc_FabD"/>
</dbReference>
<dbReference type="NCBIfam" id="TIGR00128">
    <property type="entry name" value="fabD"/>
    <property type="match status" value="1"/>
</dbReference>
<evidence type="ECO:0000256" key="1">
    <source>
        <dbReference type="ARBA" id="ARBA00013258"/>
    </source>
</evidence>